<evidence type="ECO:0000313" key="3">
    <source>
        <dbReference type="Proteomes" id="UP000031512"/>
    </source>
</evidence>
<keyword evidence="3" id="KW-1185">Reference proteome</keyword>
<proteinExistence type="predicted"/>
<dbReference type="VEuPathDB" id="PiroplasmaDB:BEWA_000550"/>
<evidence type="ECO:0000313" key="2">
    <source>
        <dbReference type="EMBL" id="AFZ80650.1"/>
    </source>
</evidence>
<feature type="region of interest" description="Disordered" evidence="1">
    <location>
        <begin position="20"/>
        <end position="46"/>
    </location>
</feature>
<feature type="compositionally biased region" description="Basic and acidic residues" evidence="1">
    <location>
        <begin position="30"/>
        <end position="39"/>
    </location>
</feature>
<gene>
    <name evidence="2" type="ORF">BEWA_000550</name>
</gene>
<dbReference type="RefSeq" id="XP_004830316.1">
    <property type="nucleotide sequence ID" value="XM_004830259.1"/>
</dbReference>
<organism evidence="2 3">
    <name type="scientific">Theileria equi strain WA</name>
    <dbReference type="NCBI Taxonomy" id="1537102"/>
    <lineage>
        <taxon>Eukaryota</taxon>
        <taxon>Sar</taxon>
        <taxon>Alveolata</taxon>
        <taxon>Apicomplexa</taxon>
        <taxon>Aconoidasida</taxon>
        <taxon>Piroplasmida</taxon>
        <taxon>Theileriidae</taxon>
        <taxon>Theileria</taxon>
    </lineage>
</organism>
<accession>L0AYK6</accession>
<dbReference type="AlphaFoldDB" id="L0AYK6"/>
<evidence type="ECO:0000256" key="1">
    <source>
        <dbReference type="SAM" id="MobiDB-lite"/>
    </source>
</evidence>
<dbReference type="Proteomes" id="UP000031512">
    <property type="component" value="Chromosome 3"/>
</dbReference>
<protein>
    <submittedName>
        <fullName evidence="2">Uncharacterized protein</fullName>
    </submittedName>
</protein>
<sequence>MENVLTLNNALALLHLSKKHGASQAGLRGDVGERIDPGKDGLGSAATPRVAIPHACAKHAKSETKILLQGTPVAQMIEYAIDSYGAGRSVQGTKDATPTLITTHSIP</sequence>
<dbReference type="GeneID" id="15805577"/>
<reference evidence="2 3" key="1">
    <citation type="journal article" date="2012" name="BMC Genomics">
        <title>Comparative genomic analysis and phylogenetic position of Theileria equi.</title>
        <authorList>
            <person name="Kappmeyer L.S."/>
            <person name="Thiagarajan M."/>
            <person name="Herndon D.R."/>
            <person name="Ramsay J.D."/>
            <person name="Caler E."/>
            <person name="Djikeng A."/>
            <person name="Gillespie J.J."/>
            <person name="Lau A.O."/>
            <person name="Roalson E.H."/>
            <person name="Silva J.C."/>
            <person name="Silva M.G."/>
            <person name="Suarez C.E."/>
            <person name="Ueti M.W."/>
            <person name="Nene V.M."/>
            <person name="Mealey R.H."/>
            <person name="Knowles D.P."/>
            <person name="Brayton K.A."/>
        </authorList>
    </citation>
    <scope>NUCLEOTIDE SEQUENCE [LARGE SCALE GENOMIC DNA]</scope>
    <source>
        <strain evidence="2 3">WA</strain>
    </source>
</reference>
<dbReference type="EMBL" id="CP001670">
    <property type="protein sequence ID" value="AFZ80650.1"/>
    <property type="molecule type" value="Genomic_DNA"/>
</dbReference>
<name>L0AYK6_THEEQ</name>
<dbReference type="KEGG" id="beq:BEWA_000550"/>
<dbReference type="OrthoDB" id="6359008at2759"/>